<proteinExistence type="predicted"/>
<dbReference type="EMBL" id="JACVVK020000347">
    <property type="protein sequence ID" value="KAK7477520.1"/>
    <property type="molecule type" value="Genomic_DNA"/>
</dbReference>
<dbReference type="AlphaFoldDB" id="A0ABD0JSA0"/>
<comment type="caution">
    <text evidence="2">The sequence shown here is derived from an EMBL/GenBank/DDBJ whole genome shotgun (WGS) entry which is preliminary data.</text>
</comment>
<evidence type="ECO:0000256" key="1">
    <source>
        <dbReference type="SAM" id="MobiDB-lite"/>
    </source>
</evidence>
<gene>
    <name evidence="2" type="ORF">BaRGS_00031205</name>
</gene>
<accession>A0ABD0JSA0</accession>
<sequence>MESVQNGGHSTTWSGRERGIHGGDLWKLQNTWRQHKKKRFLPPPPPKTFCLHVTDSPLYLRGIFFCRSESRRTAGMTFCKLYVPPRLKSSLPWKLKSKWTASALEGYNFLRLSTLKSRFNGDNSMNESDRRKWLSLPPNEFNLAPWQGRQPLETIVSAWGRVTHRPLVVID</sequence>
<evidence type="ECO:0000313" key="3">
    <source>
        <dbReference type="Proteomes" id="UP001519460"/>
    </source>
</evidence>
<feature type="compositionally biased region" description="Polar residues" evidence="1">
    <location>
        <begin position="1"/>
        <end position="14"/>
    </location>
</feature>
<evidence type="ECO:0000313" key="2">
    <source>
        <dbReference type="EMBL" id="KAK7477520.1"/>
    </source>
</evidence>
<name>A0ABD0JSA0_9CAEN</name>
<dbReference type="Proteomes" id="UP001519460">
    <property type="component" value="Unassembled WGS sequence"/>
</dbReference>
<protein>
    <submittedName>
        <fullName evidence="2">Uncharacterized protein</fullName>
    </submittedName>
</protein>
<keyword evidence="3" id="KW-1185">Reference proteome</keyword>
<reference evidence="2 3" key="1">
    <citation type="journal article" date="2023" name="Sci. Data">
        <title>Genome assembly of the Korean intertidal mud-creeper Batillaria attramentaria.</title>
        <authorList>
            <person name="Patra A.K."/>
            <person name="Ho P.T."/>
            <person name="Jun S."/>
            <person name="Lee S.J."/>
            <person name="Kim Y."/>
            <person name="Won Y.J."/>
        </authorList>
    </citation>
    <scope>NUCLEOTIDE SEQUENCE [LARGE SCALE GENOMIC DNA]</scope>
    <source>
        <strain evidence="2">Wonlab-2016</strain>
    </source>
</reference>
<organism evidence="2 3">
    <name type="scientific">Batillaria attramentaria</name>
    <dbReference type="NCBI Taxonomy" id="370345"/>
    <lineage>
        <taxon>Eukaryota</taxon>
        <taxon>Metazoa</taxon>
        <taxon>Spiralia</taxon>
        <taxon>Lophotrochozoa</taxon>
        <taxon>Mollusca</taxon>
        <taxon>Gastropoda</taxon>
        <taxon>Caenogastropoda</taxon>
        <taxon>Sorbeoconcha</taxon>
        <taxon>Cerithioidea</taxon>
        <taxon>Batillariidae</taxon>
        <taxon>Batillaria</taxon>
    </lineage>
</organism>
<feature type="region of interest" description="Disordered" evidence="1">
    <location>
        <begin position="1"/>
        <end position="21"/>
    </location>
</feature>